<dbReference type="AlphaFoldDB" id="A0A430HCY0"/>
<name>A0A430HCY0_9BURK</name>
<reference evidence="3 4" key="1">
    <citation type="submission" date="2018-12" db="EMBL/GenBank/DDBJ databases">
        <authorList>
            <person name="Yang E."/>
        </authorList>
    </citation>
    <scope>NUCLEOTIDE SEQUENCE [LARGE SCALE GENOMIC DNA]</scope>
    <source>
        <strain evidence="3 4">SOD</strain>
    </source>
</reference>
<dbReference type="InterPro" id="IPR023343">
    <property type="entry name" value="Penicillin_amidase_dom1"/>
</dbReference>
<dbReference type="EMBL" id="RXLQ01000027">
    <property type="protein sequence ID" value="RSZ55361.1"/>
    <property type="molecule type" value="Genomic_DNA"/>
</dbReference>
<dbReference type="GO" id="GO:0017000">
    <property type="term" value="P:antibiotic biosynthetic process"/>
    <property type="evidence" value="ECO:0007669"/>
    <property type="project" value="InterPro"/>
</dbReference>
<evidence type="ECO:0000313" key="3">
    <source>
        <dbReference type="EMBL" id="RSZ55361.1"/>
    </source>
</evidence>
<feature type="region of interest" description="Disordered" evidence="2">
    <location>
        <begin position="257"/>
        <end position="289"/>
    </location>
</feature>
<evidence type="ECO:0000256" key="2">
    <source>
        <dbReference type="SAM" id="MobiDB-lite"/>
    </source>
</evidence>
<dbReference type="PANTHER" id="PTHR34218">
    <property type="entry name" value="PEPTIDASE S45 PENICILLIN AMIDASE"/>
    <property type="match status" value="1"/>
</dbReference>
<comment type="caution">
    <text evidence="3">The sequence shown here is derived from an EMBL/GenBank/DDBJ whole genome shotgun (WGS) entry which is preliminary data.</text>
</comment>
<evidence type="ECO:0008006" key="5">
    <source>
        <dbReference type="Google" id="ProtNLM"/>
    </source>
</evidence>
<dbReference type="InterPro" id="IPR002692">
    <property type="entry name" value="S45"/>
</dbReference>
<proteinExistence type="inferred from homology"/>
<dbReference type="GO" id="GO:0016811">
    <property type="term" value="F:hydrolase activity, acting on carbon-nitrogen (but not peptide) bonds, in linear amides"/>
    <property type="evidence" value="ECO:0007669"/>
    <property type="project" value="InterPro"/>
</dbReference>
<comment type="similarity">
    <text evidence="1">Belongs to the peptidase S45 family.</text>
</comment>
<dbReference type="Gene3D" id="1.10.439.10">
    <property type="entry name" value="Penicillin Amidohydrolase, domain 1"/>
    <property type="match status" value="1"/>
</dbReference>
<protein>
    <recommendedName>
        <fullName evidence="5">Acylase</fullName>
    </recommendedName>
</protein>
<organism evidence="3 4">
    <name type="scientific">Massilia atriviolacea</name>
    <dbReference type="NCBI Taxonomy" id="2495579"/>
    <lineage>
        <taxon>Bacteria</taxon>
        <taxon>Pseudomonadati</taxon>
        <taxon>Pseudomonadota</taxon>
        <taxon>Betaproteobacteria</taxon>
        <taxon>Burkholderiales</taxon>
        <taxon>Oxalobacteraceae</taxon>
        <taxon>Telluria group</taxon>
        <taxon>Massilia</taxon>
    </lineage>
</organism>
<accession>A0A430HCY0</accession>
<evidence type="ECO:0000256" key="1">
    <source>
        <dbReference type="ARBA" id="ARBA00006586"/>
    </source>
</evidence>
<dbReference type="OrthoDB" id="9760084at2"/>
<dbReference type="SUPFAM" id="SSF56235">
    <property type="entry name" value="N-terminal nucleophile aminohydrolases (Ntn hydrolases)"/>
    <property type="match status" value="1"/>
</dbReference>
<dbReference type="Proteomes" id="UP000278085">
    <property type="component" value="Unassembled WGS sequence"/>
</dbReference>
<gene>
    <name evidence="3" type="ORF">EJB06_29720</name>
</gene>
<dbReference type="InterPro" id="IPR029055">
    <property type="entry name" value="Ntn_hydrolases_N"/>
</dbReference>
<evidence type="ECO:0000313" key="4">
    <source>
        <dbReference type="Proteomes" id="UP000278085"/>
    </source>
</evidence>
<keyword evidence="4" id="KW-1185">Reference proteome</keyword>
<dbReference type="Pfam" id="PF01804">
    <property type="entry name" value="Penicil_amidase"/>
    <property type="match status" value="1"/>
</dbReference>
<sequence length="289" mass="30552">MRRPGASGCAFRMSIVSATQTKQHCGPVNFPTWTAMTVLPPSPSLLLRTGAAATLLALAACGDKDGTPAEAAPAYAAEIRRTAYGIPHIKADDDGGLGFGIGYAYAQDNACLLAERIVTANGERAKYFGAEARGATADTAPNLASDFFYRLINEPDAVAAAWQQQPAPMRALVEGYVAGYNQYLEERGKDGLPDACKNAPWVRSMSSADMMKIVRRYAAEGAGSHFIEALVAAVPPGTTVPTRPAVLKQDLAHPALYGSADRGRPGLQAHCHQSQGQGRAVTAAQHTRR</sequence>
<dbReference type="PANTHER" id="PTHR34218:SF3">
    <property type="entry name" value="ACYL-HOMOSERINE LACTONE ACYLASE PVDQ"/>
    <property type="match status" value="1"/>
</dbReference>